<dbReference type="Pfam" id="PF02317">
    <property type="entry name" value="Octopine_DH"/>
    <property type="match status" value="1"/>
</dbReference>
<evidence type="ECO:0000313" key="2">
    <source>
        <dbReference type="EMBL" id="BAD81062.1"/>
    </source>
</evidence>
<evidence type="ECO:0000259" key="1">
    <source>
        <dbReference type="Pfam" id="PF02317"/>
    </source>
</evidence>
<protein>
    <submittedName>
        <fullName evidence="2">Octopine dehydrogenase</fullName>
    </submittedName>
</protein>
<dbReference type="AlphaFoldDB" id="Q5NT49"/>
<dbReference type="SUPFAM" id="SSF51735">
    <property type="entry name" value="NAD(P)-binding Rossmann-fold domains"/>
    <property type="match status" value="1"/>
</dbReference>
<sequence length="409" mass="45605">MSRSLEKSCNITIFGGGNGAHVLSGLSSDVVNANVTVVDTFQDEAERWTKAMAANGFTVKYGNGKDLVQAPGKPKFTVTKEVQKNVEKADVVILCMPAFLHEMVLTSVAPYVPETCPIVGLPGQPGFEYQALFHLRQNGKKGSVMSIETLPWACRIAKYGQEVDVIGTKECIYFSSVDQQSSGYVGAGLVQLIQTLLGAKPVLKREENIIKYTFLYRPTVHPPLMYAKWKNWDGKPLDAAPLFYQGADEEAVKYLDGATNEMIKIADFLQTKYPDMDFSGISSMQDCFIGEYPEQIKDKSTLLSCLKTNQAYDGLVHPMKKTDDGKFVPDFKYRYLMEDVPYGLLIIKQIAEMAGVATPIIDEIILWAQTKLDAEYLKDGKLCFVDRKHGRIPMAFGIKTLEEFVNYCK</sequence>
<dbReference type="InterPro" id="IPR003421">
    <property type="entry name" value="Opine_DH"/>
</dbReference>
<dbReference type="GO" id="GO:0016491">
    <property type="term" value="F:oxidoreductase activity"/>
    <property type="evidence" value="ECO:0007669"/>
    <property type="project" value="InterPro"/>
</dbReference>
<dbReference type="InterPro" id="IPR051729">
    <property type="entry name" value="Opine/Lysopine_DH"/>
</dbReference>
<dbReference type="InterPro" id="IPR008927">
    <property type="entry name" value="6-PGluconate_DH-like_C_sf"/>
</dbReference>
<name>Q5NT49_SPISA</name>
<dbReference type="EMBL" id="AB197036">
    <property type="protein sequence ID" value="BAD81062.1"/>
    <property type="molecule type" value="mRNA"/>
</dbReference>
<dbReference type="Gene3D" id="3.40.50.720">
    <property type="entry name" value="NAD(P)-binding Rossmann-like Domain"/>
    <property type="match status" value="1"/>
</dbReference>
<feature type="domain" description="Opine dehydrogenase" evidence="1">
    <location>
        <begin position="218"/>
        <end position="370"/>
    </location>
</feature>
<dbReference type="InterPro" id="IPR036291">
    <property type="entry name" value="NAD(P)-bd_dom_sf"/>
</dbReference>
<organism evidence="2">
    <name type="scientific">Spisula sachalinensis</name>
    <name type="common">Sakhalin surf-clam</name>
    <name type="synonym">Pseudocardium sachalinense</name>
    <dbReference type="NCBI Taxonomy" id="81899"/>
    <lineage>
        <taxon>Eukaryota</taxon>
        <taxon>Metazoa</taxon>
        <taxon>Spiralia</taxon>
        <taxon>Lophotrochozoa</taxon>
        <taxon>Mollusca</taxon>
        <taxon>Bivalvia</taxon>
        <taxon>Autobranchia</taxon>
        <taxon>Heteroconchia</taxon>
        <taxon>Euheterodonta</taxon>
        <taxon>Imparidentia</taxon>
        <taxon>Neoheterodontei</taxon>
        <taxon>Venerida</taxon>
        <taxon>Mactroidea</taxon>
        <taxon>Mactridae</taxon>
        <taxon>Pseudocardium</taxon>
    </lineage>
</organism>
<dbReference type="InterPro" id="IPR013328">
    <property type="entry name" value="6PGD_dom2"/>
</dbReference>
<dbReference type="Gene3D" id="1.10.1040.10">
    <property type="entry name" value="N-(1-d-carboxylethyl)-l-norvaline Dehydrogenase, domain 2"/>
    <property type="match status" value="1"/>
</dbReference>
<dbReference type="PANTHER" id="PTHR38015">
    <property type="entry name" value="BLR6086 PROTEIN"/>
    <property type="match status" value="1"/>
</dbReference>
<dbReference type="SUPFAM" id="SSF48179">
    <property type="entry name" value="6-phosphogluconate dehydrogenase C-terminal domain-like"/>
    <property type="match status" value="1"/>
</dbReference>
<dbReference type="PANTHER" id="PTHR38015:SF1">
    <property type="entry name" value="OPINE DEHYDROGENASE DOMAIN-CONTAINING PROTEIN"/>
    <property type="match status" value="1"/>
</dbReference>
<accession>Q5NT49</accession>
<dbReference type="SMR" id="Q5NT49"/>
<proteinExistence type="evidence at transcript level"/>
<gene>
    <name evidence="2" type="primary">odh</name>
</gene>
<reference evidence="2" key="1">
    <citation type="submission" date="2004-12" db="EMBL/GenBank/DDBJ databases">
        <title>Octopine dehydrogenase from Spisula sachalinensis.</title>
        <authorList>
            <person name="Kimura T."/>
            <person name="Sato M."/>
            <person name="Ogawa T."/>
        </authorList>
    </citation>
    <scope>NUCLEOTIDE SEQUENCE</scope>
    <source>
        <tissue evidence="2">Adductor muscle</tissue>
    </source>
</reference>